<organism evidence="3 4">
    <name type="scientific">Chloropicon roscoffensis</name>
    <dbReference type="NCBI Taxonomy" id="1461544"/>
    <lineage>
        <taxon>Eukaryota</taxon>
        <taxon>Viridiplantae</taxon>
        <taxon>Chlorophyta</taxon>
        <taxon>Chloropicophyceae</taxon>
        <taxon>Chloropicales</taxon>
        <taxon>Chloropicaceae</taxon>
        <taxon>Chloropicon</taxon>
    </lineage>
</organism>
<evidence type="ECO:0000313" key="4">
    <source>
        <dbReference type="Proteomes" id="UP001472866"/>
    </source>
</evidence>
<reference evidence="3 4" key="1">
    <citation type="submission" date="2024-03" db="EMBL/GenBank/DDBJ databases">
        <title>Complete genome sequence of the green alga Chloropicon roscoffensis RCC1871.</title>
        <authorList>
            <person name="Lemieux C."/>
            <person name="Pombert J.-F."/>
            <person name="Otis C."/>
            <person name="Turmel M."/>
        </authorList>
    </citation>
    <scope>NUCLEOTIDE SEQUENCE [LARGE SCALE GENOMIC DNA]</scope>
    <source>
        <strain evidence="3 4">RCC1871</strain>
    </source>
</reference>
<sequence length="753" mass="81127">MRASRARGIAAAAVVVLVLALVRPSLGQVARGRVTSWEIREASGLAASRRHKGVLYTHNDSGDRPRVFAINEWGSYLGTYEIGGAAARDWEDIAVGPGPVQGQDYLYVGDIGDNRAYFPTKVVYRVMEPNASTDPAAQRSEVLTGVEKFEFRFPGHAGNANAETLLVDPHTGDLFIVRKTAQHPLQVFWARAPLVQGEVIDLEEYHVTCVDYNQECRNRHNTSPSKGELVGGDISPSGLGLLIKSYSSVYYWRRSSTEESFFDSDPRVLPYTSERQGEAICWDAKERGYFTLSEGRNQMLYYYPYQQHNRWVDTVNRWKTGFRWSDAMEDSASTSSAPEAVTMGEKEEEEEEEQNQVTAAQFSWDERLAPKPNSASSSRVSGVLVNGSIVASGEECLDLPAPTGKDCEEEAAAGRCELSWMVSNGFCSKSCGRCGEGGGGASQLASGGHQAKGIVFTESVPVDTWWTHWMNSFGWPVASSGSRGADPGTPTCGVEADRGITYMGPITAAKFARDAGECCQLCDAAGGSGGKRCDTWSFCGEPGGCGRFQTGICLLKRSFAYERRVAEAWVSGYAQRGGSAGNALGTSLVLGVSSGPDSEPIDWPLLFQEHAYETLLDSAYLSGPAEGAGAEGDSAATGSAGGDWLCQEDLGRVTCPEEKCHALRGRYDGLIVAEIDFASVARCCEACTAARVHGIPPHGRGCDVFSFCASEGGCGLMQPKGTCLLKVVSEDPRMGLAWSYDPLEPFTSGKVEA</sequence>
<dbReference type="Proteomes" id="UP001472866">
    <property type="component" value="Chromosome 06"/>
</dbReference>
<feature type="chain" id="PRO_5043926483" description="ShKT domain-containing protein" evidence="2">
    <location>
        <begin position="28"/>
        <end position="753"/>
    </location>
</feature>
<gene>
    <name evidence="3" type="ORF">HKI87_06g40490</name>
</gene>
<evidence type="ECO:0000256" key="2">
    <source>
        <dbReference type="SAM" id="SignalP"/>
    </source>
</evidence>
<feature type="signal peptide" evidence="2">
    <location>
        <begin position="1"/>
        <end position="27"/>
    </location>
</feature>
<evidence type="ECO:0000313" key="3">
    <source>
        <dbReference type="EMBL" id="WZN62512.1"/>
    </source>
</evidence>
<dbReference type="EMBL" id="CP151506">
    <property type="protein sequence ID" value="WZN62512.1"/>
    <property type="molecule type" value="Genomic_DNA"/>
</dbReference>
<evidence type="ECO:0000256" key="1">
    <source>
        <dbReference type="SAM" id="MobiDB-lite"/>
    </source>
</evidence>
<dbReference type="AlphaFoldDB" id="A0AAX4P838"/>
<proteinExistence type="predicted"/>
<feature type="region of interest" description="Disordered" evidence="1">
    <location>
        <begin position="329"/>
        <end position="376"/>
    </location>
</feature>
<dbReference type="SUPFAM" id="SSF50956">
    <property type="entry name" value="Thermostable phytase (3-phytase)"/>
    <property type="match status" value="1"/>
</dbReference>
<dbReference type="Gene3D" id="3.50.4.10">
    <property type="entry name" value="Hepatocyte Growth Factor"/>
    <property type="match status" value="1"/>
</dbReference>
<evidence type="ECO:0008006" key="5">
    <source>
        <dbReference type="Google" id="ProtNLM"/>
    </source>
</evidence>
<accession>A0AAX4P838</accession>
<keyword evidence="4" id="KW-1185">Reference proteome</keyword>
<name>A0AAX4P838_9CHLO</name>
<keyword evidence="2" id="KW-0732">Signal</keyword>
<protein>
    <recommendedName>
        <fullName evidence="5">ShKT domain-containing protein</fullName>
    </recommendedName>
</protein>